<dbReference type="Gene3D" id="3.30.9.10">
    <property type="entry name" value="D-Amino Acid Oxidase, subunit A, domain 2"/>
    <property type="match status" value="1"/>
</dbReference>
<dbReference type="Gene3D" id="3.50.50.60">
    <property type="entry name" value="FAD/NAD(P)-binding domain"/>
    <property type="match status" value="1"/>
</dbReference>
<dbReference type="GO" id="GO:0016491">
    <property type="term" value="F:oxidoreductase activity"/>
    <property type="evidence" value="ECO:0007669"/>
    <property type="project" value="UniProtKB-KW"/>
</dbReference>
<dbReference type="SUPFAM" id="SSF51905">
    <property type="entry name" value="FAD/NAD(P)-binding domain"/>
    <property type="match status" value="1"/>
</dbReference>
<accession>A0A840CAI9</accession>
<dbReference type="Pfam" id="PF01266">
    <property type="entry name" value="DAO"/>
    <property type="match status" value="1"/>
</dbReference>
<sequence>MKRLYEAGAYSDASVQESYWRTTATSAPYPPAQGETGCDFAIVGAGYTGLSAALHLARDHGADVTVLEAEEPGWGASGRNGGFACLGGAKASDAALARRFGAQDLALFHAAQTGAIDSVAEILDRYGIDADRHSEGETILAHRPRDMRALRAEAPHVQASYGVTPRLIPREELADRGMAGPAFHGGMTVPIGFALNPMKYAQGLARAAVTEGARIHARSPVTGIERQAGGGYVLNTPRGRLRARKLLLATNGYSSDDLPPWLSGRYLPLQSSVLVTRELTGAELRDQGWTTDQMAYDTRNLLHYFRLMPNRRFLFGMRGGVRSSPAALEWMKTEIRRDFERMFPAWAHVETPHFWAGLVCMARDLAPYVGPLGDWPDAFTALAYHGNGVAMATYSGALMADLAAGRAPGRAFPALMRAPLRRFPLGPLRRALLHPAYYWYALRDL</sequence>
<dbReference type="InterPro" id="IPR036188">
    <property type="entry name" value="FAD/NAD-bd_sf"/>
</dbReference>
<dbReference type="RefSeq" id="WP_054539348.1">
    <property type="nucleotide sequence ID" value="NZ_JACIEQ010000004.1"/>
</dbReference>
<feature type="domain" description="FAD dependent oxidoreductase" evidence="2">
    <location>
        <begin position="39"/>
        <end position="402"/>
    </location>
</feature>
<dbReference type="AlphaFoldDB" id="A0A840CAI9"/>
<dbReference type="PANTHER" id="PTHR13847:SF281">
    <property type="entry name" value="FAD DEPENDENT OXIDOREDUCTASE DOMAIN-CONTAINING PROTEIN"/>
    <property type="match status" value="1"/>
</dbReference>
<reference evidence="3" key="1">
    <citation type="submission" date="2020-08" db="EMBL/GenBank/DDBJ databases">
        <title>Genomic Encyclopedia of Type Strains, Phase IV (KMG-IV): sequencing the most valuable type-strain genomes for metagenomic binning, comparative biology and taxonomic classification.</title>
        <authorList>
            <person name="Goeker M."/>
        </authorList>
    </citation>
    <scope>NUCLEOTIDE SEQUENCE [LARGE SCALE GENOMIC DNA]</scope>
    <source>
        <strain evidence="3">DSM 105040</strain>
    </source>
</reference>
<gene>
    <name evidence="3" type="ORF">GGR17_002833</name>
</gene>
<evidence type="ECO:0000313" key="4">
    <source>
        <dbReference type="Proteomes" id="UP000585681"/>
    </source>
</evidence>
<keyword evidence="4" id="KW-1185">Reference proteome</keyword>
<dbReference type="EMBL" id="JACIEQ010000004">
    <property type="protein sequence ID" value="MBB4023011.1"/>
    <property type="molecule type" value="Genomic_DNA"/>
</dbReference>
<keyword evidence="1" id="KW-0560">Oxidoreductase</keyword>
<evidence type="ECO:0000256" key="1">
    <source>
        <dbReference type="ARBA" id="ARBA00023002"/>
    </source>
</evidence>
<name>A0A840CAI9_9RHOB</name>
<evidence type="ECO:0000259" key="2">
    <source>
        <dbReference type="Pfam" id="PF01266"/>
    </source>
</evidence>
<dbReference type="Proteomes" id="UP000585681">
    <property type="component" value="Unassembled WGS sequence"/>
</dbReference>
<dbReference type="GO" id="GO:0005737">
    <property type="term" value="C:cytoplasm"/>
    <property type="evidence" value="ECO:0007669"/>
    <property type="project" value="TreeGrafter"/>
</dbReference>
<comment type="caution">
    <text evidence="3">The sequence shown here is derived from an EMBL/GenBank/DDBJ whole genome shotgun (WGS) entry which is preliminary data.</text>
</comment>
<organism evidence="3 4">
    <name type="scientific">Actibacterium naphthalenivorans</name>
    <dbReference type="NCBI Taxonomy" id="1614693"/>
    <lineage>
        <taxon>Bacteria</taxon>
        <taxon>Pseudomonadati</taxon>
        <taxon>Pseudomonadota</taxon>
        <taxon>Alphaproteobacteria</taxon>
        <taxon>Rhodobacterales</taxon>
        <taxon>Roseobacteraceae</taxon>
        <taxon>Actibacterium</taxon>
    </lineage>
</organism>
<dbReference type="PANTHER" id="PTHR13847">
    <property type="entry name" value="SARCOSINE DEHYDROGENASE-RELATED"/>
    <property type="match status" value="1"/>
</dbReference>
<proteinExistence type="predicted"/>
<protein>
    <submittedName>
        <fullName evidence="3">Glycine/D-amino acid oxidase-like deaminating enzyme</fullName>
    </submittedName>
</protein>
<dbReference type="InterPro" id="IPR006076">
    <property type="entry name" value="FAD-dep_OxRdtase"/>
</dbReference>
<evidence type="ECO:0000313" key="3">
    <source>
        <dbReference type="EMBL" id="MBB4023011.1"/>
    </source>
</evidence>